<dbReference type="AlphaFoldDB" id="A0A3E0HFQ2"/>
<dbReference type="PANTHER" id="PTHR44858">
    <property type="entry name" value="TETRATRICOPEPTIDE REPEAT PROTEIN 6"/>
    <property type="match status" value="1"/>
</dbReference>
<gene>
    <name evidence="4" type="ORF">BCF44_10841</name>
</gene>
<dbReference type="InterPro" id="IPR019734">
    <property type="entry name" value="TPR_rpt"/>
</dbReference>
<keyword evidence="1" id="KW-0677">Repeat</keyword>
<evidence type="ECO:0000256" key="2">
    <source>
        <dbReference type="ARBA" id="ARBA00022803"/>
    </source>
</evidence>
<sequence>MMGWEVGTVGDRVPSLQELIRRRQAGGFVGRVEQLAQFKANLALPDELRRFVFSVHGSAGVGKTFLVRQFVRMARDREVLTGYVDESAYDVFTAVEAVVADLAGQGGRCREFPGLLEEYRQRRHELESDPAVPEEVSSALTRTVARVGLRVAGDIPVVGAVAKEIDGDTVARQLDRARAFLGRKFRSQEDVRLILTPVEVLTSAFVRDLSAIAASRPIALFFDTYERTGSFLDAWLLDLLAGRYGALPGNLIFVVAGQRPLDANRWGEYLPVRTDFPLEIFTDAEARQLLATHGVTDPQVVEVILELSGRLPVWVATLVSTRPDSADDVGDPSGSAVERFLKWETDPLRRAAARHGALPRQVDRDVLAVVDPDADHFDWLTRLPFVVEHATSYRYHDVVRTAMLRVLRRDSPTEWQRLHRALAEHYGAAKDALGLTRRDNVESKAWQLLALEERYHDLCGRTTAALPAALCALVDAIGWNSSLVPSWLQTIKQAGRDAGSMEITARAEELGDGKDLVDLLTQLLAGPGLDLEHRMIALAERGSEYREGDRCEDSVRDLSAAVAIHAANAFELKHSWVFGYRGETYQKMKRFDEAIADFNKAVELNPKYQWAFAMRGETYRIMKRFDDAIADFNKAVELNPKYGWAYGSRGQAYQATGRNDEAIADFTRAIECTPNYAWAFAMRGETYRLMKRYNEALTDFDKAIEHDPMFAWPVVGRGVTHRSLERHEEAIAEFTRAIELFPEYSWAFVERGETYHKTTRTAEAIADFTKAIELTPDYYRAFVRRGRTYGWLGRHEEALADFNKAIELAPESSWAITSRGWTLRQMGQYVRALADFNGAIELNPDYAWAISGRGQVHRLMNQHHEALTDLNRAIELNPSDGFASYESGLALQGLDRPDEAKRRIRSAIEHDRETLRNNPRATYQAFNIAVYLIALGETMEGRTQLEQNLRQGVSTHAVRVAIGDFRELEEFSGQDLSEFIELLTSYL</sequence>
<dbReference type="PROSITE" id="PS50293">
    <property type="entry name" value="TPR_REGION"/>
    <property type="match status" value="2"/>
</dbReference>
<name>A0A3E0HFQ2_9PSEU</name>
<organism evidence="4 5">
    <name type="scientific">Kutzneria buriramensis</name>
    <dbReference type="NCBI Taxonomy" id="1045776"/>
    <lineage>
        <taxon>Bacteria</taxon>
        <taxon>Bacillati</taxon>
        <taxon>Actinomycetota</taxon>
        <taxon>Actinomycetes</taxon>
        <taxon>Pseudonocardiales</taxon>
        <taxon>Pseudonocardiaceae</taxon>
        <taxon>Kutzneria</taxon>
    </lineage>
</organism>
<dbReference type="SMART" id="SM00028">
    <property type="entry name" value="TPR"/>
    <property type="match status" value="11"/>
</dbReference>
<accession>A0A3E0HFQ2</accession>
<feature type="repeat" description="TPR" evidence="3">
    <location>
        <begin position="609"/>
        <end position="642"/>
    </location>
</feature>
<feature type="repeat" description="TPR" evidence="3">
    <location>
        <begin position="677"/>
        <end position="710"/>
    </location>
</feature>
<evidence type="ECO:0000256" key="3">
    <source>
        <dbReference type="PROSITE-ProRule" id="PRU00339"/>
    </source>
</evidence>
<evidence type="ECO:0000256" key="1">
    <source>
        <dbReference type="ARBA" id="ARBA00022737"/>
    </source>
</evidence>
<dbReference type="Proteomes" id="UP000256269">
    <property type="component" value="Unassembled WGS sequence"/>
</dbReference>
<feature type="repeat" description="TPR" evidence="3">
    <location>
        <begin position="813"/>
        <end position="846"/>
    </location>
</feature>
<dbReference type="InterPro" id="IPR011990">
    <property type="entry name" value="TPR-like_helical_dom_sf"/>
</dbReference>
<dbReference type="InterPro" id="IPR050498">
    <property type="entry name" value="Ycf3"/>
</dbReference>
<feature type="repeat" description="TPR" evidence="3">
    <location>
        <begin position="779"/>
        <end position="812"/>
    </location>
</feature>
<dbReference type="SUPFAM" id="SSF48452">
    <property type="entry name" value="TPR-like"/>
    <property type="match status" value="2"/>
</dbReference>
<dbReference type="GO" id="GO:0009279">
    <property type="term" value="C:cell outer membrane"/>
    <property type="evidence" value="ECO:0007669"/>
    <property type="project" value="TreeGrafter"/>
</dbReference>
<keyword evidence="5" id="KW-1185">Reference proteome</keyword>
<proteinExistence type="predicted"/>
<dbReference type="SUPFAM" id="SSF52540">
    <property type="entry name" value="P-loop containing nucleoside triphosphate hydrolases"/>
    <property type="match status" value="1"/>
</dbReference>
<dbReference type="PROSITE" id="PS50005">
    <property type="entry name" value="TPR"/>
    <property type="match status" value="9"/>
</dbReference>
<reference evidence="4 5" key="1">
    <citation type="submission" date="2018-08" db="EMBL/GenBank/DDBJ databases">
        <title>Genomic Encyclopedia of Archaeal and Bacterial Type Strains, Phase II (KMG-II): from individual species to whole genera.</title>
        <authorList>
            <person name="Goeker M."/>
        </authorList>
    </citation>
    <scope>NUCLEOTIDE SEQUENCE [LARGE SCALE GENOMIC DNA]</scope>
    <source>
        <strain evidence="4 5">DSM 45791</strain>
    </source>
</reference>
<dbReference type="InterPro" id="IPR027417">
    <property type="entry name" value="P-loop_NTPase"/>
</dbReference>
<dbReference type="Pfam" id="PF13181">
    <property type="entry name" value="TPR_8"/>
    <property type="match status" value="3"/>
</dbReference>
<keyword evidence="2 3" id="KW-0802">TPR repeat</keyword>
<dbReference type="GO" id="GO:0046813">
    <property type="term" value="P:receptor-mediated virion attachment to host cell"/>
    <property type="evidence" value="ECO:0007669"/>
    <property type="project" value="TreeGrafter"/>
</dbReference>
<feature type="repeat" description="TPR" evidence="3">
    <location>
        <begin position="745"/>
        <end position="778"/>
    </location>
</feature>
<feature type="repeat" description="TPR" evidence="3">
    <location>
        <begin position="847"/>
        <end position="880"/>
    </location>
</feature>
<dbReference type="Gene3D" id="3.40.50.300">
    <property type="entry name" value="P-loop containing nucleotide triphosphate hydrolases"/>
    <property type="match status" value="1"/>
</dbReference>
<dbReference type="Gene3D" id="1.25.40.10">
    <property type="entry name" value="Tetratricopeptide repeat domain"/>
    <property type="match status" value="4"/>
</dbReference>
<dbReference type="Pfam" id="PF13432">
    <property type="entry name" value="TPR_16"/>
    <property type="match status" value="1"/>
</dbReference>
<feature type="repeat" description="TPR" evidence="3">
    <location>
        <begin position="643"/>
        <end position="676"/>
    </location>
</feature>
<evidence type="ECO:0000313" key="5">
    <source>
        <dbReference type="Proteomes" id="UP000256269"/>
    </source>
</evidence>
<comment type="caution">
    <text evidence="4">The sequence shown here is derived from an EMBL/GenBank/DDBJ whole genome shotgun (WGS) entry which is preliminary data.</text>
</comment>
<feature type="repeat" description="TPR" evidence="3">
    <location>
        <begin position="711"/>
        <end position="744"/>
    </location>
</feature>
<feature type="repeat" description="TPR" evidence="3">
    <location>
        <begin position="575"/>
        <end position="608"/>
    </location>
</feature>
<protein>
    <submittedName>
        <fullName evidence="4">Tetratricopeptide (TPR) repeat protein</fullName>
    </submittedName>
</protein>
<dbReference type="EMBL" id="QUNO01000008">
    <property type="protein sequence ID" value="REH44561.1"/>
    <property type="molecule type" value="Genomic_DNA"/>
</dbReference>
<dbReference type="Pfam" id="PF00515">
    <property type="entry name" value="TPR_1"/>
    <property type="match status" value="4"/>
</dbReference>
<evidence type="ECO:0000313" key="4">
    <source>
        <dbReference type="EMBL" id="REH44561.1"/>
    </source>
</evidence>
<dbReference type="PANTHER" id="PTHR44858:SF1">
    <property type="entry name" value="UDP-N-ACETYLGLUCOSAMINE--PEPTIDE N-ACETYLGLUCOSAMINYLTRANSFERASE SPINDLY-RELATED"/>
    <property type="match status" value="1"/>
</dbReference>